<dbReference type="AlphaFoldDB" id="A0A7W9FWP0"/>
<organism evidence="2 3">
    <name type="scientific">Brevundimonas vesicularis</name>
    <name type="common">Pseudomonas vesicularis</name>
    <dbReference type="NCBI Taxonomy" id="41276"/>
    <lineage>
        <taxon>Bacteria</taxon>
        <taxon>Pseudomonadati</taxon>
        <taxon>Pseudomonadota</taxon>
        <taxon>Alphaproteobacteria</taxon>
        <taxon>Caulobacterales</taxon>
        <taxon>Caulobacteraceae</taxon>
        <taxon>Brevundimonas</taxon>
    </lineage>
</organism>
<protein>
    <submittedName>
        <fullName evidence="2">Uncharacterized protein</fullName>
    </submittedName>
</protein>
<accession>A0A7W9FWP0</accession>
<sequence length="52" mass="5547">MPMQHDNGSPLWGAPEPKWSGKVRVAVLVLASLAAWGVVAGGVFMLTRWIAS</sequence>
<evidence type="ECO:0000256" key="1">
    <source>
        <dbReference type="SAM" id="Phobius"/>
    </source>
</evidence>
<keyword evidence="1" id="KW-1133">Transmembrane helix</keyword>
<feature type="transmembrane region" description="Helical" evidence="1">
    <location>
        <begin position="25"/>
        <end position="46"/>
    </location>
</feature>
<name>A0A7W9FWP0_BREVE</name>
<keyword evidence="1" id="KW-0472">Membrane</keyword>
<dbReference type="Proteomes" id="UP000556201">
    <property type="component" value="Unassembled WGS sequence"/>
</dbReference>
<evidence type="ECO:0000313" key="2">
    <source>
        <dbReference type="EMBL" id="MBB5772969.1"/>
    </source>
</evidence>
<proteinExistence type="predicted"/>
<evidence type="ECO:0000313" key="3">
    <source>
        <dbReference type="Proteomes" id="UP000556201"/>
    </source>
</evidence>
<keyword evidence="1" id="KW-0812">Transmembrane</keyword>
<reference evidence="2 3" key="1">
    <citation type="submission" date="2020-08" db="EMBL/GenBank/DDBJ databases">
        <title>Functional genomics of gut bacteria from endangered species of beetles.</title>
        <authorList>
            <person name="Carlos-Shanley C."/>
        </authorList>
    </citation>
    <scope>NUCLEOTIDE SEQUENCE [LARGE SCALE GENOMIC DNA]</scope>
    <source>
        <strain evidence="2 3">S00192</strain>
    </source>
</reference>
<dbReference type="EMBL" id="JACHLJ010000004">
    <property type="protein sequence ID" value="MBB5772969.1"/>
    <property type="molecule type" value="Genomic_DNA"/>
</dbReference>
<gene>
    <name evidence="2" type="ORF">HNP47_002989</name>
</gene>
<comment type="caution">
    <text evidence="2">The sequence shown here is derived from an EMBL/GenBank/DDBJ whole genome shotgun (WGS) entry which is preliminary data.</text>
</comment>